<dbReference type="EMBL" id="KK101909">
    <property type="protein sequence ID" value="KIY99237.1"/>
    <property type="molecule type" value="Genomic_DNA"/>
</dbReference>
<sequence length="119" mass="12087">YGPGAGAEFLRGQGPSSVLAFQDVAWRRPVCLPPDAPQGDVAATPPTSGVGAAGSRGTSLAESVAAAAGAGHYAWSNSTICFAEECYRGYLHIGSARILIAPRSEDMGTAAAPGRGMYM</sequence>
<organism evidence="2 3">
    <name type="scientific">Monoraphidium neglectum</name>
    <dbReference type="NCBI Taxonomy" id="145388"/>
    <lineage>
        <taxon>Eukaryota</taxon>
        <taxon>Viridiplantae</taxon>
        <taxon>Chlorophyta</taxon>
        <taxon>core chlorophytes</taxon>
        <taxon>Chlorophyceae</taxon>
        <taxon>CS clade</taxon>
        <taxon>Sphaeropleales</taxon>
        <taxon>Selenastraceae</taxon>
        <taxon>Monoraphidium</taxon>
    </lineage>
</organism>
<evidence type="ECO:0000256" key="1">
    <source>
        <dbReference type="SAM" id="MobiDB-lite"/>
    </source>
</evidence>
<reference evidence="2 3" key="1">
    <citation type="journal article" date="2013" name="BMC Genomics">
        <title>Reconstruction of the lipid metabolism for the microalga Monoraphidium neglectum from its genome sequence reveals characteristics suitable for biofuel production.</title>
        <authorList>
            <person name="Bogen C."/>
            <person name="Al-Dilaimi A."/>
            <person name="Albersmeier A."/>
            <person name="Wichmann J."/>
            <person name="Grundmann M."/>
            <person name="Rupp O."/>
            <person name="Lauersen K.J."/>
            <person name="Blifernez-Klassen O."/>
            <person name="Kalinowski J."/>
            <person name="Goesmann A."/>
            <person name="Mussgnug J.H."/>
            <person name="Kruse O."/>
        </authorList>
    </citation>
    <scope>NUCLEOTIDE SEQUENCE [LARGE SCALE GENOMIC DNA]</scope>
    <source>
        <strain evidence="2 3">SAG 48.87</strain>
    </source>
</reference>
<name>A0A0D2JIT7_9CHLO</name>
<keyword evidence="3" id="KW-1185">Reference proteome</keyword>
<dbReference type="KEGG" id="mng:MNEG_8723"/>
<dbReference type="Proteomes" id="UP000054498">
    <property type="component" value="Unassembled WGS sequence"/>
</dbReference>
<protein>
    <submittedName>
        <fullName evidence="2">Uncharacterized protein</fullName>
    </submittedName>
</protein>
<evidence type="ECO:0000313" key="2">
    <source>
        <dbReference type="EMBL" id="KIY99237.1"/>
    </source>
</evidence>
<dbReference type="GeneID" id="25741598"/>
<feature type="region of interest" description="Disordered" evidence="1">
    <location>
        <begin position="35"/>
        <end position="55"/>
    </location>
</feature>
<dbReference type="RefSeq" id="XP_013898257.1">
    <property type="nucleotide sequence ID" value="XM_014042803.1"/>
</dbReference>
<dbReference type="AlphaFoldDB" id="A0A0D2JIT7"/>
<feature type="non-terminal residue" evidence="2">
    <location>
        <position position="1"/>
    </location>
</feature>
<accession>A0A0D2JIT7</accession>
<proteinExistence type="predicted"/>
<gene>
    <name evidence="2" type="ORF">MNEG_8723</name>
</gene>
<evidence type="ECO:0000313" key="3">
    <source>
        <dbReference type="Proteomes" id="UP000054498"/>
    </source>
</evidence>